<dbReference type="GeneID" id="69513122"/>
<dbReference type="Proteomes" id="UP001465119">
    <property type="component" value="Unassembled WGS sequence"/>
</dbReference>
<evidence type="ECO:0000313" key="2">
    <source>
        <dbReference type="Proteomes" id="UP001465119"/>
    </source>
</evidence>
<evidence type="ECO:0000313" key="1">
    <source>
        <dbReference type="EMBL" id="MEQ2385425.1"/>
    </source>
</evidence>
<organism evidence="1 2">
    <name type="scientific">Faecalibacterium intestinale</name>
    <dbReference type="NCBI Taxonomy" id="3133155"/>
    <lineage>
        <taxon>Bacteria</taxon>
        <taxon>Bacillati</taxon>
        <taxon>Bacillota</taxon>
        <taxon>Clostridia</taxon>
        <taxon>Eubacteriales</taxon>
        <taxon>Oscillospiraceae</taxon>
        <taxon>Faecalibacterium</taxon>
    </lineage>
</organism>
<accession>A0ABV1C1H3</accession>
<reference evidence="1 2" key="1">
    <citation type="submission" date="2024-03" db="EMBL/GenBank/DDBJ databases">
        <title>Human intestinal bacterial collection.</title>
        <authorList>
            <person name="Pauvert C."/>
            <person name="Hitch T.C.A."/>
            <person name="Clavel T."/>
        </authorList>
    </citation>
    <scope>NUCLEOTIDE SEQUENCE [LARGE SCALE GENOMIC DNA]</scope>
    <source>
        <strain evidence="1 2">CLA-AA-H281</strain>
    </source>
</reference>
<keyword evidence="2" id="KW-1185">Reference proteome</keyword>
<sequence>MEDLRNESILEGIDIGDLRTTVKYYKKGKITLEEAAEDLNMTVEEFKEKMNQIPAEAV</sequence>
<dbReference type="RefSeq" id="WP_173702815.1">
    <property type="nucleotide sequence ID" value="NZ_JBBMEN010000005.1"/>
</dbReference>
<dbReference type="EMBL" id="JBBMEN010000005">
    <property type="protein sequence ID" value="MEQ2385425.1"/>
    <property type="molecule type" value="Genomic_DNA"/>
</dbReference>
<proteinExistence type="predicted"/>
<protein>
    <submittedName>
        <fullName evidence="1">Uncharacterized protein</fullName>
    </submittedName>
</protein>
<name>A0ABV1C1H3_9FIRM</name>
<comment type="caution">
    <text evidence="1">The sequence shown here is derived from an EMBL/GenBank/DDBJ whole genome shotgun (WGS) entry which is preliminary data.</text>
</comment>
<gene>
    <name evidence="1" type="ORF">WMO20_05680</name>
</gene>